<accession>G0MN55</accession>
<evidence type="ECO:0000313" key="2">
    <source>
        <dbReference type="EMBL" id="EGT38182.1"/>
    </source>
</evidence>
<keyword evidence="3" id="KW-1185">Reference proteome</keyword>
<evidence type="ECO:0000259" key="1">
    <source>
        <dbReference type="Pfam" id="PF00646"/>
    </source>
</evidence>
<dbReference type="AlphaFoldDB" id="G0MN55"/>
<feature type="domain" description="F-box" evidence="1">
    <location>
        <begin position="7"/>
        <end position="34"/>
    </location>
</feature>
<name>G0MN55_CAEBE</name>
<protein>
    <recommendedName>
        <fullName evidence="1">F-box domain-containing protein</fullName>
    </recommendedName>
</protein>
<evidence type="ECO:0000313" key="3">
    <source>
        <dbReference type="Proteomes" id="UP000008068"/>
    </source>
</evidence>
<dbReference type="EMBL" id="GL379803">
    <property type="protein sequence ID" value="EGT38182.1"/>
    <property type="molecule type" value="Genomic_DNA"/>
</dbReference>
<dbReference type="Pfam" id="PF00646">
    <property type="entry name" value="F-box"/>
    <property type="match status" value="1"/>
</dbReference>
<organism evidence="3">
    <name type="scientific">Caenorhabditis brenneri</name>
    <name type="common">Nematode worm</name>
    <dbReference type="NCBI Taxonomy" id="135651"/>
    <lineage>
        <taxon>Eukaryota</taxon>
        <taxon>Metazoa</taxon>
        <taxon>Ecdysozoa</taxon>
        <taxon>Nematoda</taxon>
        <taxon>Chromadorea</taxon>
        <taxon>Rhabditida</taxon>
        <taxon>Rhabditina</taxon>
        <taxon>Rhabditomorpha</taxon>
        <taxon>Rhabditoidea</taxon>
        <taxon>Rhabditidae</taxon>
        <taxon>Peloderinae</taxon>
        <taxon>Caenorhabditis</taxon>
    </lineage>
</organism>
<gene>
    <name evidence="2" type="ORF">CAEBREN_05032</name>
</gene>
<dbReference type="HOGENOM" id="CLU_1497522_0_0_1"/>
<dbReference type="InterPro" id="IPR001810">
    <property type="entry name" value="F-box_dom"/>
</dbReference>
<dbReference type="InParanoid" id="G0MN55"/>
<dbReference type="Proteomes" id="UP000008068">
    <property type="component" value="Unassembled WGS sequence"/>
</dbReference>
<proteinExistence type="predicted"/>
<reference evidence="3" key="1">
    <citation type="submission" date="2011-07" db="EMBL/GenBank/DDBJ databases">
        <authorList>
            <consortium name="Caenorhabditis brenneri Sequencing and Analysis Consortium"/>
            <person name="Wilson R.K."/>
        </authorList>
    </citation>
    <scope>NUCLEOTIDE SEQUENCE [LARGE SCALE GENOMIC DNA]</scope>
    <source>
        <strain evidence="3">PB2801</strain>
    </source>
</reference>
<sequence>MKHWRFFPILVKEEVLKNMGPLERFSFSKCSKNCWNLLSRIPNHLEYFRILYDDRRSVLLTSSKSTIRTLEVKIESDLEKERVDQFLLNRHTLKVKKLILEISPEYSEMYKKLIDFCDPSFIECMHMEQLDSLEAYKEIRETPQYKNSQEVILTWDFLMKLFYSPAWLGPEELRRLPYCV</sequence>